<evidence type="ECO:0000256" key="3">
    <source>
        <dbReference type="ARBA" id="ARBA00023002"/>
    </source>
</evidence>
<dbReference type="Pfam" id="PF00775">
    <property type="entry name" value="Dioxygenase_C"/>
    <property type="match status" value="1"/>
</dbReference>
<comment type="similarity">
    <text evidence="1">Belongs to the intradiol ring-cleavage dioxygenase family.</text>
</comment>
<dbReference type="EMBL" id="FOPP01000006">
    <property type="protein sequence ID" value="SFH20146.1"/>
    <property type="molecule type" value="Genomic_DNA"/>
</dbReference>
<feature type="domain" description="Intradiol ring-cleavage dioxygenases" evidence="4">
    <location>
        <begin position="65"/>
        <end position="178"/>
    </location>
</feature>
<keyword evidence="6" id="KW-1185">Reference proteome</keyword>
<dbReference type="InterPro" id="IPR000627">
    <property type="entry name" value="Intradiol_dOase_C"/>
</dbReference>
<dbReference type="PANTHER" id="PTHR33711:SF10">
    <property type="entry name" value="INTRADIOL RING-CLEAVAGE DIOXYGENASES DOMAIN-CONTAINING PROTEIN"/>
    <property type="match status" value="1"/>
</dbReference>
<name>A0A1I2Y5C7_9SPHI</name>
<dbReference type="RefSeq" id="WP_090994300.1">
    <property type="nucleotide sequence ID" value="NZ_FOPP01000006.1"/>
</dbReference>
<dbReference type="GO" id="GO:0016702">
    <property type="term" value="F:oxidoreductase activity, acting on single donors with incorporation of molecular oxygen, incorporation of two atoms of oxygen"/>
    <property type="evidence" value="ECO:0007669"/>
    <property type="project" value="InterPro"/>
</dbReference>
<dbReference type="GO" id="GO:0008199">
    <property type="term" value="F:ferric iron binding"/>
    <property type="evidence" value="ECO:0007669"/>
    <property type="project" value="InterPro"/>
</dbReference>
<keyword evidence="2 5" id="KW-0223">Dioxygenase</keyword>
<evidence type="ECO:0000313" key="6">
    <source>
        <dbReference type="Proteomes" id="UP000199666"/>
    </source>
</evidence>
<dbReference type="Proteomes" id="UP000199666">
    <property type="component" value="Unassembled WGS sequence"/>
</dbReference>
<sequence>MNLNKLTLFRLFIYVAFLNSCSGQHKNTTNTRPDSPERKVVGGFCDGCELMYIGIPQNITSIDTSSGWKEYGQQLMVTGKVLKLDGKTPAKNVILYYWQTDTKGYYSPRKDVPEKASRHGHVRGWVKTNADGKYTIYTNRPTAYPDGSEPAHIHISIKEPNIATAYYIDDLVFDDDIILLKKMRNTKPKNRGGSGILRVLQQGSLQIAEHNIILGLNIPNYPSEKPNLSGLAIGEDSPSFMPFHAWGPDKGSTTCPVCKYGRYHGLLYFVGNLPNWEEIKKWLRFLEQESLSRKQYLKVYFIYGNELHYHKATVQAMLEKIGKELGLTQLALTFVPSFADTKSEAHLNKINPDVSNTFVMYKHRKIVAKFVDLKPNQHNFELISRTLNATKGNYFNLFELPNH</sequence>
<proteinExistence type="inferred from homology"/>
<accession>A0A1I2Y5C7</accession>
<reference evidence="5 6" key="1">
    <citation type="submission" date="2016-10" db="EMBL/GenBank/DDBJ databases">
        <authorList>
            <person name="de Groot N.N."/>
        </authorList>
    </citation>
    <scope>NUCLEOTIDE SEQUENCE [LARGE SCALE GENOMIC DNA]</scope>
    <source>
        <strain evidence="5 6">DSM 18684</strain>
    </source>
</reference>
<evidence type="ECO:0000259" key="4">
    <source>
        <dbReference type="Pfam" id="PF00775"/>
    </source>
</evidence>
<dbReference type="InterPro" id="IPR050770">
    <property type="entry name" value="Intradiol_RC_Dioxygenase"/>
</dbReference>
<organism evidence="5 6">
    <name type="scientific">Pedobacter insulae</name>
    <dbReference type="NCBI Taxonomy" id="414048"/>
    <lineage>
        <taxon>Bacteria</taxon>
        <taxon>Pseudomonadati</taxon>
        <taxon>Bacteroidota</taxon>
        <taxon>Sphingobacteriia</taxon>
        <taxon>Sphingobacteriales</taxon>
        <taxon>Sphingobacteriaceae</taxon>
        <taxon>Pedobacter</taxon>
    </lineage>
</organism>
<evidence type="ECO:0000256" key="1">
    <source>
        <dbReference type="ARBA" id="ARBA00007825"/>
    </source>
</evidence>
<dbReference type="AlphaFoldDB" id="A0A1I2Y5C7"/>
<gene>
    <name evidence="5" type="ORF">SAMN04489864_106200</name>
</gene>
<dbReference type="PANTHER" id="PTHR33711">
    <property type="entry name" value="DIOXYGENASE, PUTATIVE (AFU_ORTHOLOGUE AFUA_2G02910)-RELATED"/>
    <property type="match status" value="1"/>
</dbReference>
<dbReference type="SUPFAM" id="SSF49482">
    <property type="entry name" value="Aromatic compound dioxygenase"/>
    <property type="match status" value="1"/>
</dbReference>
<dbReference type="Gene3D" id="2.60.130.10">
    <property type="entry name" value="Aromatic compound dioxygenase"/>
    <property type="match status" value="1"/>
</dbReference>
<dbReference type="OrthoDB" id="933561at2"/>
<keyword evidence="3" id="KW-0560">Oxidoreductase</keyword>
<protein>
    <submittedName>
        <fullName evidence="5">Protocatechuate 3,4-dioxygenase beta subunit</fullName>
    </submittedName>
</protein>
<dbReference type="InterPro" id="IPR015889">
    <property type="entry name" value="Intradiol_dOase_core"/>
</dbReference>
<dbReference type="STRING" id="414048.SAMN04489864_106200"/>
<evidence type="ECO:0000313" key="5">
    <source>
        <dbReference type="EMBL" id="SFH20146.1"/>
    </source>
</evidence>
<evidence type="ECO:0000256" key="2">
    <source>
        <dbReference type="ARBA" id="ARBA00022964"/>
    </source>
</evidence>